<dbReference type="EMBL" id="JAJSOW010000101">
    <property type="protein sequence ID" value="KAI9181076.1"/>
    <property type="molecule type" value="Genomic_DNA"/>
</dbReference>
<accession>A0AAD5IYU3</accession>
<dbReference type="PANTHER" id="PTHR43394">
    <property type="entry name" value="ATP-DEPENDENT PERMEASE MDL1, MITOCHONDRIAL"/>
    <property type="match status" value="1"/>
</dbReference>
<protein>
    <recommendedName>
        <fullName evidence="5">ABC transporter domain-containing protein</fullName>
    </recommendedName>
</protein>
<dbReference type="GO" id="GO:0016887">
    <property type="term" value="F:ATP hydrolysis activity"/>
    <property type="evidence" value="ECO:0007669"/>
    <property type="project" value="InterPro"/>
</dbReference>
<dbReference type="PANTHER" id="PTHR43394:SF18">
    <property type="entry name" value="ABC TRANSPORTER B FAMILY MEMBER 11-LIKE"/>
    <property type="match status" value="1"/>
</dbReference>
<dbReference type="Proteomes" id="UP001064489">
    <property type="component" value="Chromosome 4"/>
</dbReference>
<reference evidence="6" key="2">
    <citation type="submission" date="2023-02" db="EMBL/GenBank/DDBJ databases">
        <authorList>
            <person name="Swenson N.G."/>
            <person name="Wegrzyn J.L."/>
            <person name="Mcevoy S.L."/>
        </authorList>
    </citation>
    <scope>NUCLEOTIDE SEQUENCE</scope>
    <source>
        <strain evidence="6">91603</strain>
        <tissue evidence="6">Leaf</tissue>
    </source>
</reference>
<comment type="caution">
    <text evidence="6">The sequence shown here is derived from an EMBL/GenBank/DDBJ whole genome shotgun (WGS) entry which is preliminary data.</text>
</comment>
<keyword evidence="7" id="KW-1185">Reference proteome</keyword>
<evidence type="ECO:0000256" key="4">
    <source>
        <dbReference type="ARBA" id="ARBA00023136"/>
    </source>
</evidence>
<dbReference type="InterPro" id="IPR003439">
    <property type="entry name" value="ABC_transporter-like_ATP-bd"/>
</dbReference>
<dbReference type="Pfam" id="PF00005">
    <property type="entry name" value="ABC_tran"/>
    <property type="match status" value="1"/>
</dbReference>
<dbReference type="InterPro" id="IPR039421">
    <property type="entry name" value="Type_1_exporter"/>
</dbReference>
<sequence>MTALGISQSSSIAPDCSKAKNATVSIFAIIDHKSKIDTSDESGMTLENVKGEIEFCHVSFKYPLMPDIQIFQDLNLSIHAARNCISNYNQIDIGRITFDGVEIQKFKLEWLRQQMGLVSQEPILFNDTIRANFAFGKEGNATEAEIYAASKLANAHNFISTLQQGYDTMVGERGIQLSEGQKQRVAIARTIVKSPKILLLDEATNALDAESEIVVQDALDRVMKNRTKVVVASGEPRNFNQVDMSCNAMLLLLQFIEYM</sequence>
<dbReference type="GO" id="GO:0005524">
    <property type="term" value="F:ATP binding"/>
    <property type="evidence" value="ECO:0007669"/>
    <property type="project" value="InterPro"/>
</dbReference>
<evidence type="ECO:0000256" key="1">
    <source>
        <dbReference type="ARBA" id="ARBA00004141"/>
    </source>
</evidence>
<comment type="subcellular location">
    <subcellularLocation>
        <location evidence="1">Membrane</location>
        <topology evidence="1">Multi-pass membrane protein</topology>
    </subcellularLocation>
</comment>
<dbReference type="SUPFAM" id="SSF52540">
    <property type="entry name" value="P-loop containing nucleoside triphosphate hydrolases"/>
    <property type="match status" value="1"/>
</dbReference>
<name>A0AAD5IYU3_ACENE</name>
<evidence type="ECO:0000256" key="3">
    <source>
        <dbReference type="ARBA" id="ARBA00022989"/>
    </source>
</evidence>
<dbReference type="Gene3D" id="1.20.1560.10">
    <property type="entry name" value="ABC transporter type 1, transmembrane domain"/>
    <property type="match status" value="1"/>
</dbReference>
<dbReference type="PROSITE" id="PS50893">
    <property type="entry name" value="ABC_TRANSPORTER_2"/>
    <property type="match status" value="1"/>
</dbReference>
<dbReference type="GO" id="GO:0015421">
    <property type="term" value="F:ABC-type oligopeptide transporter activity"/>
    <property type="evidence" value="ECO:0007669"/>
    <property type="project" value="TreeGrafter"/>
</dbReference>
<reference evidence="6" key="1">
    <citation type="journal article" date="2022" name="Plant J.">
        <title>Strategies of tolerance reflected in two North American maple genomes.</title>
        <authorList>
            <person name="McEvoy S.L."/>
            <person name="Sezen U.U."/>
            <person name="Trouern-Trend A."/>
            <person name="McMahon S.M."/>
            <person name="Schaberg P.G."/>
            <person name="Yang J."/>
            <person name="Wegrzyn J.L."/>
            <person name="Swenson N.G."/>
        </authorList>
    </citation>
    <scope>NUCLEOTIDE SEQUENCE</scope>
    <source>
        <strain evidence="6">91603</strain>
    </source>
</reference>
<dbReference type="Gene3D" id="3.40.50.300">
    <property type="entry name" value="P-loop containing nucleotide triphosphate hydrolases"/>
    <property type="match status" value="1"/>
</dbReference>
<evidence type="ECO:0000256" key="2">
    <source>
        <dbReference type="ARBA" id="ARBA00022692"/>
    </source>
</evidence>
<dbReference type="InterPro" id="IPR036640">
    <property type="entry name" value="ABC1_TM_sf"/>
</dbReference>
<keyword evidence="4" id="KW-0472">Membrane</keyword>
<dbReference type="InterPro" id="IPR027417">
    <property type="entry name" value="P-loop_NTPase"/>
</dbReference>
<evidence type="ECO:0000313" key="7">
    <source>
        <dbReference type="Proteomes" id="UP001064489"/>
    </source>
</evidence>
<organism evidence="6 7">
    <name type="scientific">Acer negundo</name>
    <name type="common">Box elder</name>
    <dbReference type="NCBI Taxonomy" id="4023"/>
    <lineage>
        <taxon>Eukaryota</taxon>
        <taxon>Viridiplantae</taxon>
        <taxon>Streptophyta</taxon>
        <taxon>Embryophyta</taxon>
        <taxon>Tracheophyta</taxon>
        <taxon>Spermatophyta</taxon>
        <taxon>Magnoliopsida</taxon>
        <taxon>eudicotyledons</taxon>
        <taxon>Gunneridae</taxon>
        <taxon>Pentapetalae</taxon>
        <taxon>rosids</taxon>
        <taxon>malvids</taxon>
        <taxon>Sapindales</taxon>
        <taxon>Sapindaceae</taxon>
        <taxon>Hippocastanoideae</taxon>
        <taxon>Acereae</taxon>
        <taxon>Acer</taxon>
    </lineage>
</organism>
<evidence type="ECO:0000313" key="6">
    <source>
        <dbReference type="EMBL" id="KAI9181076.1"/>
    </source>
</evidence>
<keyword evidence="3" id="KW-1133">Transmembrane helix</keyword>
<feature type="domain" description="ABC transporter" evidence="5">
    <location>
        <begin position="36"/>
        <end position="252"/>
    </location>
</feature>
<dbReference type="GO" id="GO:0005743">
    <property type="term" value="C:mitochondrial inner membrane"/>
    <property type="evidence" value="ECO:0007669"/>
    <property type="project" value="TreeGrafter"/>
</dbReference>
<proteinExistence type="predicted"/>
<gene>
    <name evidence="6" type="ORF">LWI28_011215</name>
</gene>
<dbReference type="GO" id="GO:0090374">
    <property type="term" value="P:oligopeptide export from mitochondrion"/>
    <property type="evidence" value="ECO:0007669"/>
    <property type="project" value="TreeGrafter"/>
</dbReference>
<dbReference type="AlphaFoldDB" id="A0AAD5IYU3"/>
<evidence type="ECO:0000259" key="5">
    <source>
        <dbReference type="PROSITE" id="PS50893"/>
    </source>
</evidence>
<keyword evidence="2" id="KW-0812">Transmembrane</keyword>